<feature type="region of interest" description="Disordered" evidence="1">
    <location>
        <begin position="1"/>
        <end position="27"/>
    </location>
</feature>
<dbReference type="InterPro" id="IPR001810">
    <property type="entry name" value="F-box_dom"/>
</dbReference>
<dbReference type="Proteomes" id="UP000092666">
    <property type="component" value="Unassembled WGS sequence"/>
</dbReference>
<feature type="domain" description="F-box" evidence="2">
    <location>
        <begin position="25"/>
        <end position="59"/>
    </location>
</feature>
<feature type="region of interest" description="Disordered" evidence="1">
    <location>
        <begin position="733"/>
        <end position="754"/>
    </location>
</feature>
<dbReference type="CDD" id="cd09917">
    <property type="entry name" value="F-box_SF"/>
    <property type="match status" value="1"/>
</dbReference>
<evidence type="ECO:0000256" key="1">
    <source>
        <dbReference type="SAM" id="MobiDB-lite"/>
    </source>
</evidence>
<dbReference type="EMBL" id="KI669494">
    <property type="protein sequence ID" value="OCF36703.1"/>
    <property type="molecule type" value="Genomic_DNA"/>
</dbReference>
<evidence type="ECO:0000313" key="3">
    <source>
        <dbReference type="EMBL" id="OCF36703.1"/>
    </source>
</evidence>
<dbReference type="SUPFAM" id="SSF81383">
    <property type="entry name" value="F-box domain"/>
    <property type="match status" value="1"/>
</dbReference>
<evidence type="ECO:0000259" key="2">
    <source>
        <dbReference type="PROSITE" id="PS50181"/>
    </source>
</evidence>
<feature type="region of interest" description="Disordered" evidence="1">
    <location>
        <begin position="90"/>
        <end position="121"/>
    </location>
</feature>
<dbReference type="OrthoDB" id="2745718at2759"/>
<proteinExistence type="predicted"/>
<organism evidence="3 4">
    <name type="scientific">Kwoniella heveanensis BCC8398</name>
    <dbReference type="NCBI Taxonomy" id="1296120"/>
    <lineage>
        <taxon>Eukaryota</taxon>
        <taxon>Fungi</taxon>
        <taxon>Dikarya</taxon>
        <taxon>Basidiomycota</taxon>
        <taxon>Agaricomycotina</taxon>
        <taxon>Tremellomycetes</taxon>
        <taxon>Tremellales</taxon>
        <taxon>Cryptococcaceae</taxon>
        <taxon>Kwoniella</taxon>
    </lineage>
</organism>
<dbReference type="Pfam" id="PF00646">
    <property type="entry name" value="F-box"/>
    <property type="match status" value="1"/>
</dbReference>
<dbReference type="PROSITE" id="PS50181">
    <property type="entry name" value="FBOX"/>
    <property type="match status" value="1"/>
</dbReference>
<dbReference type="InterPro" id="IPR036047">
    <property type="entry name" value="F-box-like_dom_sf"/>
</dbReference>
<protein>
    <recommendedName>
        <fullName evidence="2">F-box domain-containing protein</fullName>
    </recommendedName>
</protein>
<evidence type="ECO:0000313" key="4">
    <source>
        <dbReference type="Proteomes" id="UP000092666"/>
    </source>
</evidence>
<sequence length="846" mass="93626">MDGISPRPSSIRARSQSQDQISSSSSSLLSLPDEILEQIFLLLDLNGRLRLRSACRALRHTHSASAQCQYRFTLDTSAYLDVPFQVPPLPPTASSSSTDLNDANGISQPPSPGNETNYFSSRNETDATRTLTFRSPHTQNPRQCIPSVTLAPWPKDQAKFIPYEKIVSPADKNEILASREKRWQSLDWAQKRVIKVQGKEGVYELQEGIFLMCDDFNDWEDDKPSTIRLIPLPSATDPDLEDPPLQTKASRVPFPISDLTMDPTQDLIVVSEFRPDSHDASRSPPTHRYHLLSLSTFQPHPLASLPTLDFPPFTQAIMDTRQLLQVMGDTLLVLVSRYAPAWVLAGLGLGLGALGGWGHEEEIVAWNWKTGRVLARLSLPENGWFSSFALLSPTTFMITSTSSISPVMPSEPRAQGSVFPPVIQIYSFAPDPNNPINPVQPLDTDPMDDTTPRPVLLAQLELPKFALGVMITAFDVRPDPAFPPHKAGMSAKPNPALGKGKPFTQDPAKGILVFDLRVVAPHDEGQLARDRKKSYELFVLRETLVKMAVAGERRLQQAWDNGGDLDGLGIRGVERTISWVDWGEKGARIMDATMKKRSWVCSCAGYRFISLVPALRPPGHGLWPLSEESTDIDDEERDALIPRPKRSDLCVFDFSPVSLRRHRSELVEDVPSEEAYAGSTSITEQSGSEVGAEGKVDHDQVMMDSEAEEDQIDHSLDYLNSVNDHITSLPFSPSSGIRLQRRSSTGGGGSISRKYELKSSLDPSAASIVKSNDSGSVALIEGPTVIDKRHIWKEDVKSSLPFLEIRRDYGGLANGVMCDDQRIIVVHTRRNGDWGNITQEMTVLCM</sequence>
<gene>
    <name evidence="3" type="ORF">I316_01299</name>
</gene>
<reference evidence="3 4" key="1">
    <citation type="submission" date="2013-07" db="EMBL/GenBank/DDBJ databases">
        <title>The Genome Sequence of Cryptococcus heveanensis BCC8398.</title>
        <authorList>
            <consortium name="The Broad Institute Genome Sequencing Platform"/>
            <person name="Cuomo C."/>
            <person name="Litvintseva A."/>
            <person name="Chen Y."/>
            <person name="Heitman J."/>
            <person name="Sun S."/>
            <person name="Springer D."/>
            <person name="Dromer F."/>
            <person name="Young S.K."/>
            <person name="Zeng Q."/>
            <person name="Gargeya S."/>
            <person name="Fitzgerald M."/>
            <person name="Abouelleil A."/>
            <person name="Alvarado L."/>
            <person name="Berlin A.M."/>
            <person name="Chapman S.B."/>
            <person name="Dewar J."/>
            <person name="Goldberg J."/>
            <person name="Griggs A."/>
            <person name="Gujja S."/>
            <person name="Hansen M."/>
            <person name="Howarth C."/>
            <person name="Imamovic A."/>
            <person name="Larimer J."/>
            <person name="McCowan C."/>
            <person name="Murphy C."/>
            <person name="Pearson M."/>
            <person name="Priest M."/>
            <person name="Roberts A."/>
            <person name="Saif S."/>
            <person name="Shea T."/>
            <person name="Sykes S."/>
            <person name="Wortman J."/>
            <person name="Nusbaum C."/>
            <person name="Birren B."/>
        </authorList>
    </citation>
    <scope>NUCLEOTIDE SEQUENCE [LARGE SCALE GENOMIC DNA]</scope>
    <source>
        <strain evidence="3 4">BCC8398</strain>
    </source>
</reference>
<dbReference type="AlphaFoldDB" id="A0A1B9H0A4"/>
<name>A0A1B9H0A4_9TREE</name>
<feature type="compositionally biased region" description="Polar residues" evidence="1">
    <location>
        <begin position="99"/>
        <end position="121"/>
    </location>
</feature>
<reference evidence="4" key="2">
    <citation type="submission" date="2013-12" db="EMBL/GenBank/DDBJ databases">
        <title>Evolution of pathogenesis and genome organization in the Tremellales.</title>
        <authorList>
            <person name="Cuomo C."/>
            <person name="Litvintseva A."/>
            <person name="Heitman J."/>
            <person name="Chen Y."/>
            <person name="Sun S."/>
            <person name="Springer D."/>
            <person name="Dromer F."/>
            <person name="Young S."/>
            <person name="Zeng Q."/>
            <person name="Chapman S."/>
            <person name="Gujja S."/>
            <person name="Saif S."/>
            <person name="Birren B."/>
        </authorList>
    </citation>
    <scope>NUCLEOTIDE SEQUENCE [LARGE SCALE GENOMIC DNA]</scope>
    <source>
        <strain evidence="4">BCC8398</strain>
    </source>
</reference>
<keyword evidence="4" id="KW-1185">Reference proteome</keyword>
<accession>A0A1B9H0A4</accession>